<evidence type="ECO:0000256" key="5">
    <source>
        <dbReference type="SAM" id="MobiDB-lite"/>
    </source>
</evidence>
<keyword evidence="1" id="KW-0396">Initiation factor</keyword>
<feature type="region of interest" description="Disordered" evidence="5">
    <location>
        <begin position="102"/>
        <end position="213"/>
    </location>
</feature>
<organism evidence="7 8">
    <name type="scientific">Ambispora leptoticha</name>
    <dbReference type="NCBI Taxonomy" id="144679"/>
    <lineage>
        <taxon>Eukaryota</taxon>
        <taxon>Fungi</taxon>
        <taxon>Fungi incertae sedis</taxon>
        <taxon>Mucoromycota</taxon>
        <taxon>Glomeromycotina</taxon>
        <taxon>Glomeromycetes</taxon>
        <taxon>Archaeosporales</taxon>
        <taxon>Ambisporaceae</taxon>
        <taxon>Ambispora</taxon>
    </lineage>
</organism>
<dbReference type="InterPro" id="IPR013979">
    <property type="entry name" value="TIF_beta_prop-like"/>
</dbReference>
<dbReference type="GO" id="GO:0022627">
    <property type="term" value="C:cytosolic small ribosomal subunit"/>
    <property type="evidence" value="ECO:0007669"/>
    <property type="project" value="TreeGrafter"/>
</dbReference>
<evidence type="ECO:0000256" key="2">
    <source>
        <dbReference type="ARBA" id="ARBA00022574"/>
    </source>
</evidence>
<dbReference type="PANTHER" id="PTHR13227">
    <property type="entry name" value="EUKARYOTIC TRANSLATION INITIATION FACTOR 2A"/>
    <property type="match status" value="1"/>
</dbReference>
<evidence type="ECO:0000313" key="7">
    <source>
        <dbReference type="EMBL" id="CAG8631419.1"/>
    </source>
</evidence>
<accession>A0A9N9DDG8</accession>
<dbReference type="AlphaFoldDB" id="A0A9N9DDG8"/>
<dbReference type="GO" id="GO:0003729">
    <property type="term" value="F:mRNA binding"/>
    <property type="evidence" value="ECO:0007669"/>
    <property type="project" value="TreeGrafter"/>
</dbReference>
<evidence type="ECO:0000313" key="8">
    <source>
        <dbReference type="Proteomes" id="UP000789508"/>
    </source>
</evidence>
<keyword evidence="8" id="KW-1185">Reference proteome</keyword>
<dbReference type="Pfam" id="PF08662">
    <property type="entry name" value="eIF2A"/>
    <property type="match status" value="1"/>
</dbReference>
<dbReference type="GO" id="GO:0000049">
    <property type="term" value="F:tRNA binding"/>
    <property type="evidence" value="ECO:0007669"/>
    <property type="project" value="TreeGrafter"/>
</dbReference>
<evidence type="ECO:0000256" key="1">
    <source>
        <dbReference type="ARBA" id="ARBA00022540"/>
    </source>
</evidence>
<sequence>MDIWDRKTLKKLVTIEAPNSSECAWSPDGRFIMTATLSPRLRVDNGYKIWHYTGVLVYARNINELLQVGWRPASVELYPMRSSLSPAPPAAKNIQEFAVKSTPKGAYRPPHARGQATPDHFKREDETTLKSPTHQNGLKSVSTNATNAESLSKAAAKNKKRAAKKKREENGSSSSVASVVEPADVLITNNHSNNLPSSQSGTNTTLSETEKKIRNLTKKLRQIAELKERQTNGEKLEQTQ</sequence>
<dbReference type="PANTHER" id="PTHR13227:SF0">
    <property type="entry name" value="EUKARYOTIC TRANSLATION INITIATION FACTOR 2A"/>
    <property type="match status" value="1"/>
</dbReference>
<feature type="compositionally biased region" description="Polar residues" evidence="5">
    <location>
        <begin position="187"/>
        <end position="207"/>
    </location>
</feature>
<feature type="compositionally biased region" description="Basic and acidic residues" evidence="5">
    <location>
        <begin position="119"/>
        <end position="128"/>
    </location>
</feature>
<feature type="domain" description="Translation initiation factor beta propellor-like" evidence="6">
    <location>
        <begin position="1"/>
        <end position="68"/>
    </location>
</feature>
<feature type="compositionally biased region" description="Polar residues" evidence="5">
    <location>
        <begin position="129"/>
        <end position="150"/>
    </location>
</feature>
<evidence type="ECO:0000259" key="6">
    <source>
        <dbReference type="Pfam" id="PF08662"/>
    </source>
</evidence>
<keyword evidence="2" id="KW-0853">WD repeat</keyword>
<name>A0A9N9DDG8_9GLOM</name>
<dbReference type="OrthoDB" id="2194683at2759"/>
<feature type="non-terminal residue" evidence="7">
    <location>
        <position position="240"/>
    </location>
</feature>
<comment type="caution">
    <text evidence="7">The sequence shown here is derived from an EMBL/GenBank/DDBJ whole genome shotgun (WGS) entry which is preliminary data.</text>
</comment>
<keyword evidence="3" id="KW-0677">Repeat</keyword>
<dbReference type="Proteomes" id="UP000789508">
    <property type="component" value="Unassembled WGS sequence"/>
</dbReference>
<gene>
    <name evidence="7" type="ORF">ALEPTO_LOCUS9370</name>
</gene>
<evidence type="ECO:0000256" key="4">
    <source>
        <dbReference type="ARBA" id="ARBA00022917"/>
    </source>
</evidence>
<protein>
    <submittedName>
        <fullName evidence="7">13826_t:CDS:1</fullName>
    </submittedName>
</protein>
<feature type="compositionally biased region" description="Basic residues" evidence="5">
    <location>
        <begin position="156"/>
        <end position="165"/>
    </location>
</feature>
<proteinExistence type="predicted"/>
<keyword evidence="4" id="KW-0648">Protein biosynthesis</keyword>
<evidence type="ECO:0000256" key="3">
    <source>
        <dbReference type="ARBA" id="ARBA00022737"/>
    </source>
</evidence>
<dbReference type="EMBL" id="CAJVPS010007054">
    <property type="protein sequence ID" value="CAG8631419.1"/>
    <property type="molecule type" value="Genomic_DNA"/>
</dbReference>
<dbReference type="GO" id="GO:0043022">
    <property type="term" value="F:ribosome binding"/>
    <property type="evidence" value="ECO:0007669"/>
    <property type="project" value="TreeGrafter"/>
</dbReference>
<reference evidence="7" key="1">
    <citation type="submission" date="2021-06" db="EMBL/GenBank/DDBJ databases">
        <authorList>
            <person name="Kallberg Y."/>
            <person name="Tangrot J."/>
            <person name="Rosling A."/>
        </authorList>
    </citation>
    <scope>NUCLEOTIDE SEQUENCE</scope>
    <source>
        <strain evidence="7">FL130A</strain>
    </source>
</reference>
<dbReference type="InterPro" id="IPR011387">
    <property type="entry name" value="TIF2A"/>
</dbReference>
<dbReference type="GO" id="GO:0003743">
    <property type="term" value="F:translation initiation factor activity"/>
    <property type="evidence" value="ECO:0007669"/>
    <property type="project" value="UniProtKB-KW"/>
</dbReference>